<reference evidence="1 2" key="1">
    <citation type="submission" date="2024-02" db="EMBL/GenBank/DDBJ databases">
        <title>de novo genome assembly of Solanum bulbocastanum strain 11H21.</title>
        <authorList>
            <person name="Hosaka A.J."/>
        </authorList>
    </citation>
    <scope>NUCLEOTIDE SEQUENCE [LARGE SCALE GENOMIC DNA]</scope>
    <source>
        <tissue evidence="1">Young leaves</tissue>
    </source>
</reference>
<dbReference type="EMBL" id="JBANQN010000011">
    <property type="protein sequence ID" value="KAK6776762.1"/>
    <property type="molecule type" value="Genomic_DNA"/>
</dbReference>
<keyword evidence="2" id="KW-1185">Reference proteome</keyword>
<protein>
    <submittedName>
        <fullName evidence="1">Uncharacterized protein</fullName>
    </submittedName>
</protein>
<proteinExistence type="predicted"/>
<sequence length="80" mass="8877">MNVLGEPDFNLQSGSRWTRRTDLSFFEDQMFVSQCISARTPAAVELKQGYSAQKHALVAAKNLKLLMSGGKEGKLAIYEP</sequence>
<accession>A0AAN8T198</accession>
<dbReference type="AlphaFoldDB" id="A0AAN8T198"/>
<gene>
    <name evidence="1" type="ORF">RDI58_027763</name>
</gene>
<evidence type="ECO:0000313" key="2">
    <source>
        <dbReference type="Proteomes" id="UP001371456"/>
    </source>
</evidence>
<organism evidence="1 2">
    <name type="scientific">Solanum bulbocastanum</name>
    <name type="common">Wild potato</name>
    <dbReference type="NCBI Taxonomy" id="147425"/>
    <lineage>
        <taxon>Eukaryota</taxon>
        <taxon>Viridiplantae</taxon>
        <taxon>Streptophyta</taxon>
        <taxon>Embryophyta</taxon>
        <taxon>Tracheophyta</taxon>
        <taxon>Spermatophyta</taxon>
        <taxon>Magnoliopsida</taxon>
        <taxon>eudicotyledons</taxon>
        <taxon>Gunneridae</taxon>
        <taxon>Pentapetalae</taxon>
        <taxon>asterids</taxon>
        <taxon>lamiids</taxon>
        <taxon>Solanales</taxon>
        <taxon>Solanaceae</taxon>
        <taxon>Solanoideae</taxon>
        <taxon>Solaneae</taxon>
        <taxon>Solanum</taxon>
    </lineage>
</organism>
<comment type="caution">
    <text evidence="1">The sequence shown here is derived from an EMBL/GenBank/DDBJ whole genome shotgun (WGS) entry which is preliminary data.</text>
</comment>
<evidence type="ECO:0000313" key="1">
    <source>
        <dbReference type="EMBL" id="KAK6776762.1"/>
    </source>
</evidence>
<name>A0AAN8T198_SOLBU</name>
<dbReference type="Proteomes" id="UP001371456">
    <property type="component" value="Unassembled WGS sequence"/>
</dbReference>